<accession>A0A2T2XBR9</accession>
<gene>
    <name evidence="8" type="ORF">C7B46_16410</name>
</gene>
<evidence type="ECO:0000256" key="5">
    <source>
        <dbReference type="ARBA" id="ARBA00023136"/>
    </source>
</evidence>
<evidence type="ECO:0000256" key="4">
    <source>
        <dbReference type="ARBA" id="ARBA00022989"/>
    </source>
</evidence>
<evidence type="ECO:0000256" key="6">
    <source>
        <dbReference type="RuleBase" id="RU004057"/>
    </source>
</evidence>
<dbReference type="AlphaFoldDB" id="A0A2T2XBR9"/>
<dbReference type="Pfam" id="PF01618">
    <property type="entry name" value="MotA_ExbB"/>
    <property type="match status" value="1"/>
</dbReference>
<dbReference type="EMBL" id="PXYW01000058">
    <property type="protein sequence ID" value="PSR31954.1"/>
    <property type="molecule type" value="Genomic_DNA"/>
</dbReference>
<feature type="domain" description="MotA/TolQ/ExbB proton channel" evidence="7">
    <location>
        <begin position="19"/>
        <end position="57"/>
    </location>
</feature>
<keyword evidence="6" id="KW-0653">Protein transport</keyword>
<protein>
    <recommendedName>
        <fullName evidence="7">MotA/TolQ/ExbB proton channel domain-containing protein</fullName>
    </recommendedName>
</protein>
<dbReference type="Proteomes" id="UP000242972">
    <property type="component" value="Unassembled WGS sequence"/>
</dbReference>
<dbReference type="GO" id="GO:0015031">
    <property type="term" value="P:protein transport"/>
    <property type="evidence" value="ECO:0007669"/>
    <property type="project" value="UniProtKB-KW"/>
</dbReference>
<organism evidence="8 9">
    <name type="scientific">Sulfobacillus benefaciens</name>
    <dbReference type="NCBI Taxonomy" id="453960"/>
    <lineage>
        <taxon>Bacteria</taxon>
        <taxon>Bacillati</taxon>
        <taxon>Bacillota</taxon>
        <taxon>Clostridia</taxon>
        <taxon>Eubacteriales</taxon>
        <taxon>Clostridiales Family XVII. Incertae Sedis</taxon>
        <taxon>Sulfobacillus</taxon>
    </lineage>
</organism>
<keyword evidence="6" id="KW-0813">Transport</keyword>
<evidence type="ECO:0000256" key="1">
    <source>
        <dbReference type="ARBA" id="ARBA00004651"/>
    </source>
</evidence>
<keyword evidence="4" id="KW-1133">Transmembrane helix</keyword>
<keyword evidence="5" id="KW-0472">Membrane</keyword>
<keyword evidence="2" id="KW-1003">Cell membrane</keyword>
<dbReference type="GO" id="GO:0005886">
    <property type="term" value="C:plasma membrane"/>
    <property type="evidence" value="ECO:0007669"/>
    <property type="project" value="UniProtKB-SubCell"/>
</dbReference>
<evidence type="ECO:0000313" key="8">
    <source>
        <dbReference type="EMBL" id="PSR31954.1"/>
    </source>
</evidence>
<dbReference type="InterPro" id="IPR002898">
    <property type="entry name" value="MotA_ExbB_proton_chnl"/>
</dbReference>
<evidence type="ECO:0000256" key="3">
    <source>
        <dbReference type="ARBA" id="ARBA00022692"/>
    </source>
</evidence>
<comment type="subcellular location">
    <subcellularLocation>
        <location evidence="1">Cell membrane</location>
        <topology evidence="1">Multi-pass membrane protein</topology>
    </subcellularLocation>
    <subcellularLocation>
        <location evidence="6">Membrane</location>
        <topology evidence="6">Multi-pass membrane protein</topology>
    </subcellularLocation>
</comment>
<keyword evidence="3" id="KW-0812">Transmembrane</keyword>
<comment type="similarity">
    <text evidence="6">Belongs to the exbB/tolQ family.</text>
</comment>
<comment type="caution">
    <text evidence="8">The sequence shown here is derived from an EMBL/GenBank/DDBJ whole genome shotgun (WGS) entry which is preliminary data.</text>
</comment>
<sequence>MDRVQNEFLAKGWPLIVENHESKMGARIFESAGSHASTTGMIGTVIGLVHALGKLTGHLGAPGRSHRDWPLSPPFME</sequence>
<evidence type="ECO:0000259" key="7">
    <source>
        <dbReference type="Pfam" id="PF01618"/>
    </source>
</evidence>
<proteinExistence type="inferred from homology"/>
<evidence type="ECO:0000313" key="9">
    <source>
        <dbReference type="Proteomes" id="UP000242972"/>
    </source>
</evidence>
<evidence type="ECO:0000256" key="2">
    <source>
        <dbReference type="ARBA" id="ARBA00022475"/>
    </source>
</evidence>
<reference evidence="8 9" key="1">
    <citation type="journal article" date="2014" name="BMC Genomics">
        <title>Comparison of environmental and isolate Sulfobacillus genomes reveals diverse carbon, sulfur, nitrogen, and hydrogen metabolisms.</title>
        <authorList>
            <person name="Justice N.B."/>
            <person name="Norman A."/>
            <person name="Brown C.T."/>
            <person name="Singh A."/>
            <person name="Thomas B.C."/>
            <person name="Banfield J.F."/>
        </authorList>
    </citation>
    <scope>NUCLEOTIDE SEQUENCE [LARGE SCALE GENOMIC DNA]</scope>
    <source>
        <strain evidence="8">AMDSBA4</strain>
    </source>
</reference>
<name>A0A2T2XBR9_9FIRM</name>